<proteinExistence type="predicted"/>
<dbReference type="PANTHER" id="PTHR34219">
    <property type="entry name" value="IRON-REGULATED INNER MEMBRANE PROTEIN-RELATED"/>
    <property type="match status" value="1"/>
</dbReference>
<organism evidence="2 3">
    <name type="scientific">Photobacterium proteolyticum</name>
    <dbReference type="NCBI Taxonomy" id="1903952"/>
    <lineage>
        <taxon>Bacteria</taxon>
        <taxon>Pseudomonadati</taxon>
        <taxon>Pseudomonadota</taxon>
        <taxon>Gammaproteobacteria</taxon>
        <taxon>Vibrionales</taxon>
        <taxon>Vibrionaceae</taxon>
        <taxon>Photobacterium</taxon>
    </lineage>
</organism>
<protein>
    <recommendedName>
        <fullName evidence="4">PepSY domain-containing protein</fullName>
    </recommendedName>
</protein>
<dbReference type="AlphaFoldDB" id="A0A1Q9GF33"/>
<dbReference type="Pfam" id="PF03929">
    <property type="entry name" value="PepSY_TM"/>
    <property type="match status" value="1"/>
</dbReference>
<feature type="transmembrane region" description="Helical" evidence="1">
    <location>
        <begin position="387"/>
        <end position="409"/>
    </location>
</feature>
<feature type="transmembrane region" description="Helical" evidence="1">
    <location>
        <begin position="206"/>
        <end position="227"/>
    </location>
</feature>
<keyword evidence="1" id="KW-1133">Transmembrane helix</keyword>
<reference evidence="2 3" key="1">
    <citation type="submission" date="2016-09" db="EMBL/GenBank/DDBJ databases">
        <title>Photobacterium proteolyticum sp. nov. a protease producing bacterium isolated from ocean sediments of Laizhou Bay.</title>
        <authorList>
            <person name="Li Y."/>
        </authorList>
    </citation>
    <scope>NUCLEOTIDE SEQUENCE [LARGE SCALE GENOMIC DNA]</scope>
    <source>
        <strain evidence="2 3">13-12</strain>
    </source>
</reference>
<evidence type="ECO:0000313" key="3">
    <source>
        <dbReference type="Proteomes" id="UP000186905"/>
    </source>
</evidence>
<dbReference type="EMBL" id="MJIL01000090">
    <property type="protein sequence ID" value="OLQ72966.1"/>
    <property type="molecule type" value="Genomic_DNA"/>
</dbReference>
<keyword evidence="1" id="KW-0812">Transmembrane</keyword>
<dbReference type="InterPro" id="IPR005625">
    <property type="entry name" value="PepSY-ass_TM"/>
</dbReference>
<keyword evidence="3" id="KW-1185">Reference proteome</keyword>
<keyword evidence="1" id="KW-0472">Membrane</keyword>
<dbReference type="OrthoDB" id="9791166at2"/>
<dbReference type="PANTHER" id="PTHR34219:SF1">
    <property type="entry name" value="PEPSY DOMAIN-CONTAINING PROTEIN"/>
    <property type="match status" value="1"/>
</dbReference>
<dbReference type="Proteomes" id="UP000186905">
    <property type="component" value="Unassembled WGS sequence"/>
</dbReference>
<dbReference type="STRING" id="1903952.BIT28_07235"/>
<accession>A0A1Q9GF33</accession>
<feature type="transmembrane region" description="Helical" evidence="1">
    <location>
        <begin position="155"/>
        <end position="176"/>
    </location>
</feature>
<comment type="caution">
    <text evidence="2">The sequence shown here is derived from an EMBL/GenBank/DDBJ whole genome shotgun (WGS) entry which is preliminary data.</text>
</comment>
<name>A0A1Q9GF33_9GAMM</name>
<sequence>MLRKASVPQPKEATRARSLYFLTWRWHFYAGLFVVPFMIMLSITGLVMLFDDEIEMARYQSILQVQPQPETVPVSQQLLAVQQAYPSHTVTQFIPAKALTLANRFSIRSEEGISIFVTVDPYSSSILGTIDRSDSWYQLANDIHGTLLIGDWGDYLIEISASLGILLLVSGIYLWLPRDNASRTGFLRVRFTSGTRVLLRDLHANIGGGLSIVLLFFLISGLSWAGIWGGKYVQAWSTFPAQKWDDVPLSTLTHASLNHGSEEELPWNLEQTPLPQSHDHSKMQASAHNHTSSFTFGIDEMVEKAKQLGFSQYKLNFPRSDTGVFTLSANTMSGDITDPTQDRTSHFDQYSGQLLADVTWNDYNLVAKMMAAGIALHQGDISILNKIANVLFCLSFILVSITGVVMWWIRRPSGQKRLGVPPQFENTHVWKTGLLTLTVIGVAFPLAGATIAAVLCLDWLLISRVEKLRLALQ</sequence>
<feature type="transmembrane region" description="Helical" evidence="1">
    <location>
        <begin position="429"/>
        <end position="462"/>
    </location>
</feature>
<evidence type="ECO:0000313" key="2">
    <source>
        <dbReference type="EMBL" id="OLQ72966.1"/>
    </source>
</evidence>
<evidence type="ECO:0008006" key="4">
    <source>
        <dbReference type="Google" id="ProtNLM"/>
    </source>
</evidence>
<evidence type="ECO:0000256" key="1">
    <source>
        <dbReference type="SAM" id="Phobius"/>
    </source>
</evidence>
<feature type="transmembrane region" description="Helical" evidence="1">
    <location>
        <begin position="26"/>
        <end position="50"/>
    </location>
</feature>
<gene>
    <name evidence="2" type="ORF">BIT28_07235</name>
</gene>